<feature type="non-terminal residue" evidence="1">
    <location>
        <position position="40"/>
    </location>
</feature>
<organism evidence="1">
    <name type="scientific">marine metagenome</name>
    <dbReference type="NCBI Taxonomy" id="408172"/>
    <lineage>
        <taxon>unclassified sequences</taxon>
        <taxon>metagenomes</taxon>
        <taxon>ecological metagenomes</taxon>
    </lineage>
</organism>
<sequence>MKQKIIFILALISSILFADGLDMKKLKAMKARSIGPGGMS</sequence>
<accession>A0A382QEY2</accession>
<dbReference type="AlphaFoldDB" id="A0A382QEY2"/>
<protein>
    <submittedName>
        <fullName evidence="1">Uncharacterized protein</fullName>
    </submittedName>
</protein>
<proteinExistence type="predicted"/>
<dbReference type="EMBL" id="UINC01114005">
    <property type="protein sequence ID" value="SVC84006.1"/>
    <property type="molecule type" value="Genomic_DNA"/>
</dbReference>
<gene>
    <name evidence="1" type="ORF">METZ01_LOCUS336860</name>
</gene>
<evidence type="ECO:0000313" key="1">
    <source>
        <dbReference type="EMBL" id="SVC84006.1"/>
    </source>
</evidence>
<reference evidence="1" key="1">
    <citation type="submission" date="2018-05" db="EMBL/GenBank/DDBJ databases">
        <authorList>
            <person name="Lanie J.A."/>
            <person name="Ng W.-L."/>
            <person name="Kazmierczak K.M."/>
            <person name="Andrzejewski T.M."/>
            <person name="Davidsen T.M."/>
            <person name="Wayne K.J."/>
            <person name="Tettelin H."/>
            <person name="Glass J.I."/>
            <person name="Rusch D."/>
            <person name="Podicherti R."/>
            <person name="Tsui H.-C.T."/>
            <person name="Winkler M.E."/>
        </authorList>
    </citation>
    <scope>NUCLEOTIDE SEQUENCE</scope>
</reference>
<name>A0A382QEY2_9ZZZZ</name>